<evidence type="ECO:0000313" key="2">
    <source>
        <dbReference type="EMBL" id="MBR0663548.1"/>
    </source>
</evidence>
<name>A0ABS5ETH1_9PROT</name>
<evidence type="ECO:0000313" key="3">
    <source>
        <dbReference type="Proteomes" id="UP001196870"/>
    </source>
</evidence>
<keyword evidence="3" id="KW-1185">Reference proteome</keyword>
<feature type="region of interest" description="Disordered" evidence="1">
    <location>
        <begin position="26"/>
        <end position="62"/>
    </location>
</feature>
<reference evidence="3" key="1">
    <citation type="journal article" date="2021" name="Syst. Appl. Microbiol.">
        <title>Roseomonas hellenica sp. nov., isolated from roots of wild-growing Alkanna tinctoria.</title>
        <authorList>
            <person name="Rat A."/>
            <person name="Naranjo H.D."/>
            <person name="Lebbe L."/>
            <person name="Cnockaert M."/>
            <person name="Krigas N."/>
            <person name="Grigoriadou K."/>
            <person name="Maloupa E."/>
            <person name="Willems A."/>
        </authorList>
    </citation>
    <scope>NUCLEOTIDE SEQUENCE [LARGE SCALE GENOMIC DNA]</scope>
    <source>
        <strain evidence="3">LMG 31523</strain>
    </source>
</reference>
<dbReference type="Proteomes" id="UP001196870">
    <property type="component" value="Unassembled WGS sequence"/>
</dbReference>
<evidence type="ECO:0000256" key="1">
    <source>
        <dbReference type="SAM" id="MobiDB-lite"/>
    </source>
</evidence>
<sequence>MTQDKPRTASEAERAAREAAALRENLRKRKAQARARAAAPAPSAEGDPAPPSVPVAPRDPTG</sequence>
<organism evidence="2 3">
    <name type="scientific">Plastoroseomonas hellenica</name>
    <dbReference type="NCBI Taxonomy" id="2687306"/>
    <lineage>
        <taxon>Bacteria</taxon>
        <taxon>Pseudomonadati</taxon>
        <taxon>Pseudomonadota</taxon>
        <taxon>Alphaproteobacteria</taxon>
        <taxon>Acetobacterales</taxon>
        <taxon>Acetobacteraceae</taxon>
        <taxon>Plastoroseomonas</taxon>
    </lineage>
</organism>
<protein>
    <submittedName>
        <fullName evidence="2">Uncharacterized protein</fullName>
    </submittedName>
</protein>
<dbReference type="RefSeq" id="WP_211851145.1">
    <property type="nucleotide sequence ID" value="NZ_JAAGBB010000004.1"/>
</dbReference>
<proteinExistence type="predicted"/>
<dbReference type="EMBL" id="JAAGBB010000004">
    <property type="protein sequence ID" value="MBR0663548.1"/>
    <property type="molecule type" value="Genomic_DNA"/>
</dbReference>
<feature type="compositionally biased region" description="Low complexity" evidence="1">
    <location>
        <begin position="34"/>
        <end position="47"/>
    </location>
</feature>
<accession>A0ABS5ETH1</accession>
<comment type="caution">
    <text evidence="2">The sequence shown here is derived from an EMBL/GenBank/DDBJ whole genome shotgun (WGS) entry which is preliminary data.</text>
</comment>
<gene>
    <name evidence="2" type="ORF">GXW71_04180</name>
</gene>